<dbReference type="InterPro" id="IPR000601">
    <property type="entry name" value="PKD_dom"/>
</dbReference>
<dbReference type="CDD" id="cd00146">
    <property type="entry name" value="PKD"/>
    <property type="match status" value="1"/>
</dbReference>
<dbReference type="SMART" id="SM00089">
    <property type="entry name" value="PKD"/>
    <property type="match status" value="3"/>
</dbReference>
<keyword evidence="3" id="KW-1185">Reference proteome</keyword>
<evidence type="ECO:0000259" key="1">
    <source>
        <dbReference type="PROSITE" id="PS50093"/>
    </source>
</evidence>
<protein>
    <submittedName>
        <fullName evidence="2">FlgD immunoglobulin-like domain containing protein</fullName>
    </submittedName>
</protein>
<reference evidence="2" key="1">
    <citation type="submission" date="2024-05" db="EMBL/GenBank/DDBJ databases">
        <title>Genome Sequences of Four Agar- Degrading Marine Bacteria.</title>
        <authorList>
            <person name="Phillips E.K."/>
            <person name="Shaffer J.C."/>
            <person name="Henson M.W."/>
            <person name="Temperton B."/>
            <person name="Thrash C.J."/>
            <person name="Martin M.O."/>
        </authorList>
    </citation>
    <scope>NUCLEOTIDE SEQUENCE</scope>
    <source>
        <strain evidence="2">EKP203</strain>
    </source>
</reference>
<dbReference type="PROSITE" id="PS50093">
    <property type="entry name" value="PKD"/>
    <property type="match status" value="1"/>
</dbReference>
<dbReference type="Gene3D" id="2.60.40.10">
    <property type="entry name" value="Immunoglobulins"/>
    <property type="match status" value="3"/>
</dbReference>
<evidence type="ECO:0000313" key="3">
    <source>
        <dbReference type="Proteomes" id="UP001169719"/>
    </source>
</evidence>
<feature type="domain" description="PKD" evidence="1">
    <location>
        <begin position="559"/>
        <end position="635"/>
    </location>
</feature>
<dbReference type="Pfam" id="PF13860">
    <property type="entry name" value="FlgD_ig"/>
    <property type="match status" value="1"/>
</dbReference>
<comment type="caution">
    <text evidence="2">The sequence shown here is derived from an EMBL/GenBank/DDBJ whole genome shotgun (WGS) entry which is preliminary data.</text>
</comment>
<dbReference type="InterPro" id="IPR022409">
    <property type="entry name" value="PKD/Chitinase_dom"/>
</dbReference>
<name>A0ABT7Y0D7_9VIBR</name>
<dbReference type="InterPro" id="IPR025965">
    <property type="entry name" value="FlgD/Vpr_Ig-like"/>
</dbReference>
<dbReference type="SUPFAM" id="SSF49299">
    <property type="entry name" value="PKD domain"/>
    <property type="match status" value="3"/>
</dbReference>
<dbReference type="EMBL" id="JAUEOZ010000001">
    <property type="protein sequence ID" value="MDN2481503.1"/>
    <property type="molecule type" value="Genomic_DNA"/>
</dbReference>
<sequence>MSWLKTILVTLVFIVLTACNSGDESPKDDTSPDVVVIDKFAVSEERIKQGDSVTLSWQTTGANLVTIAPEVGEFDPNETTSVEVSPIETTTYELVAQNGEMRQSKSVTVEVEAIAPGGDVIIEVFTTSSSTIEQGDSVTLSWQTSGVDTITINPHVGQVDPSRTSSVDVTPPETTIYELVAQKGDVRKVKSLKVEVVPKTIDVLTIDVFNASEPIITAGHEVVLKWRTQHAAKVSISPDIGYVSTPNEGTVSIIPTDTTTYELTATDSAGQNVSKEATVVVKPRLLPLEIKNFTSHRQQIMEGESTTLYWELEGNGSIELVPSASELPEGNKGSIDVTPNKTTDYILKATGEDGSVQVKTLRVEVLPWPPEIVEFSVSKTLVNEGESVVLSWQTRYTDQLSLTPDNGDVTPTESGQLVVYPTSSTEYVMTASGRGGTVAATVKVEVNPTARIVLSPETGVVPLAVKFTPEFATNATISRIYWDFDGLGGSVSVDVDGEIHMFDRIRGASGSWRDYDISGLTHEYIFTEPGQYQPKMLAVFSNGQKLLTTASIDIDVAPPQVTVSVDTTTGEAPLTATFTVLNQGSDTLTYDWDFEGNGDIVETNSSIISHTYNTPGTYAASLTVTNLSGGVANVSLPHMEVRAGEIGDPSLTLTSSVISGMAPLSVTFSAHAQLDPNDTLSSWMFDPLGTGDWQTVTSTSTDLTLDYQYLASGTYYPAVKLATTEQKEAYAILEVEVVPEVSLAIESAELSPFGGSAQIHTTLSGNTELSIIIENNQKQTVRTLVDWQNRFVEQQVDGKFTDQWDGKNDLGEILPPGDYYAVLLYNTGRGVQRLDLRDTSGDKRFYPRDPRWTSRCQRTDSGVDCGTISVPTHTPKPMTQEPLNYQVSNPNFARLSAYHSIYRYDTVAYNFFNNLIVPPGNVDFTWNGEGNDNTILPQVGSKYLITVLGYTLADNVMVLNHLPKLSQFSLSSIVLDPLTQVAPNFGTMTASFDLSAPADLSVRVIDLDSGYEIYGQSYLSLDQGTQSVSWDGRLSNGAIAPPGNYFFTVTASSGGVEAPTEKRAFRVKY</sequence>
<dbReference type="InterPro" id="IPR035986">
    <property type="entry name" value="PKD_dom_sf"/>
</dbReference>
<dbReference type="Gene3D" id="2.60.40.4070">
    <property type="match status" value="2"/>
</dbReference>
<dbReference type="PROSITE" id="PS51257">
    <property type="entry name" value="PROKAR_LIPOPROTEIN"/>
    <property type="match status" value="1"/>
</dbReference>
<dbReference type="Proteomes" id="UP001169719">
    <property type="component" value="Unassembled WGS sequence"/>
</dbReference>
<dbReference type="RefSeq" id="WP_289961608.1">
    <property type="nucleotide sequence ID" value="NZ_JAUEOZ010000001.1"/>
</dbReference>
<proteinExistence type="predicted"/>
<gene>
    <name evidence="2" type="ORF">QWJ08_08860</name>
</gene>
<organism evidence="2 3">
    <name type="scientific">Vibrio agarivorans</name>
    <dbReference type="NCBI Taxonomy" id="153622"/>
    <lineage>
        <taxon>Bacteria</taxon>
        <taxon>Pseudomonadati</taxon>
        <taxon>Pseudomonadota</taxon>
        <taxon>Gammaproteobacteria</taxon>
        <taxon>Vibrionales</taxon>
        <taxon>Vibrionaceae</taxon>
        <taxon>Vibrio</taxon>
    </lineage>
</organism>
<accession>A0ABT7Y0D7</accession>
<dbReference type="Pfam" id="PF18911">
    <property type="entry name" value="PKD_4"/>
    <property type="match status" value="1"/>
</dbReference>
<evidence type="ECO:0000313" key="2">
    <source>
        <dbReference type="EMBL" id="MDN2481503.1"/>
    </source>
</evidence>
<dbReference type="InterPro" id="IPR013783">
    <property type="entry name" value="Ig-like_fold"/>
</dbReference>